<dbReference type="Proteomes" id="UP000019491">
    <property type="component" value="Unassembled WGS sequence"/>
</dbReference>
<evidence type="ECO:0000313" key="3">
    <source>
        <dbReference type="Proteomes" id="UP000019491"/>
    </source>
</evidence>
<evidence type="ECO:0000313" key="2">
    <source>
        <dbReference type="EMBL" id="GAF48134.1"/>
    </source>
</evidence>
<dbReference type="InterPro" id="IPR032710">
    <property type="entry name" value="NTF2-like_dom_sf"/>
</dbReference>
<dbReference type="AlphaFoldDB" id="X0PXC5"/>
<dbReference type="SUPFAM" id="SSF54427">
    <property type="entry name" value="NTF2-like"/>
    <property type="match status" value="1"/>
</dbReference>
<dbReference type="CDD" id="cd00531">
    <property type="entry name" value="NTF2_like"/>
    <property type="match status" value="1"/>
</dbReference>
<evidence type="ECO:0000259" key="1">
    <source>
        <dbReference type="Pfam" id="PF13577"/>
    </source>
</evidence>
<organism evidence="2 3">
    <name type="scientific">Rhodococcus wratislaviensis NBRC 100605</name>
    <dbReference type="NCBI Taxonomy" id="1219028"/>
    <lineage>
        <taxon>Bacteria</taxon>
        <taxon>Bacillati</taxon>
        <taxon>Actinomycetota</taxon>
        <taxon>Actinomycetes</taxon>
        <taxon>Mycobacteriales</taxon>
        <taxon>Nocardiaceae</taxon>
        <taxon>Rhodococcus</taxon>
    </lineage>
</organism>
<dbReference type="EMBL" id="BAWF01000049">
    <property type="protein sequence ID" value="GAF48134.1"/>
    <property type="molecule type" value="Genomic_DNA"/>
</dbReference>
<dbReference type="InterPro" id="IPR037401">
    <property type="entry name" value="SnoaL-like"/>
</dbReference>
<proteinExistence type="predicted"/>
<dbReference type="Pfam" id="PF13577">
    <property type="entry name" value="SnoaL_4"/>
    <property type="match status" value="1"/>
</dbReference>
<comment type="caution">
    <text evidence="2">The sequence shown here is derived from an EMBL/GenBank/DDBJ whole genome shotgun (WGS) entry which is preliminary data.</text>
</comment>
<accession>X0PXC5</accession>
<keyword evidence="3" id="KW-1185">Reference proteome</keyword>
<gene>
    <name evidence="2" type="ORF">RW1_049_00430</name>
</gene>
<feature type="domain" description="SnoaL-like" evidence="1">
    <location>
        <begin position="21"/>
        <end position="146"/>
    </location>
</feature>
<sequence>MSTLSEAGRIDEGHRLDAVRQLIDAEEIRRLKYTYCRAADAMDAEGMLAVFTDDCVVDLSGGRGGAVFGIDAARTFYSGALGKFTASSHHLSNMDVVFESADTARLESYLYSWQRYKDYPKMKDRHRWARYRDVFRRDVDGWKQSKLVCYVGGEITPEELERSGETTALPVWR</sequence>
<dbReference type="Gene3D" id="3.10.450.50">
    <property type="match status" value="1"/>
</dbReference>
<protein>
    <recommendedName>
        <fullName evidence="1">SnoaL-like domain-containing protein</fullName>
    </recommendedName>
</protein>
<reference evidence="2 3" key="1">
    <citation type="submission" date="2014-02" db="EMBL/GenBank/DDBJ databases">
        <title>Whole genome shotgun sequence of Rhodococcus wratislaviensis NBRC 100605.</title>
        <authorList>
            <person name="Hosoyama A."/>
            <person name="Tsuchikane K."/>
            <person name="Yoshida I."/>
            <person name="Ohji S."/>
            <person name="Ichikawa N."/>
            <person name="Yamazoe A."/>
            <person name="Fujita N."/>
        </authorList>
    </citation>
    <scope>NUCLEOTIDE SEQUENCE [LARGE SCALE GENOMIC DNA]</scope>
    <source>
        <strain evidence="2 3">NBRC 100605</strain>
    </source>
</reference>
<name>X0PXC5_RHOWR</name>